<keyword evidence="5" id="KW-1185">Reference proteome</keyword>
<proteinExistence type="inferred from homology"/>
<evidence type="ECO:0000256" key="1">
    <source>
        <dbReference type="ARBA" id="ARBA00009841"/>
    </source>
</evidence>
<dbReference type="InterPro" id="IPR012340">
    <property type="entry name" value="NA-bd_OB-fold"/>
</dbReference>
<reference evidence="3" key="1">
    <citation type="submission" date="2022-10" db="EMBL/GenBank/DDBJ databases">
        <authorList>
            <person name="Chen Y."/>
            <person name="Dougan E. K."/>
            <person name="Chan C."/>
            <person name="Rhodes N."/>
            <person name="Thang M."/>
        </authorList>
    </citation>
    <scope>NUCLEOTIDE SEQUENCE</scope>
</reference>
<gene>
    <name evidence="3" type="ORF">C1SCF055_LOCUS15701</name>
</gene>
<evidence type="ECO:0000313" key="4">
    <source>
        <dbReference type="EMBL" id="CAL4775862.1"/>
    </source>
</evidence>
<dbReference type="GO" id="GO:0032259">
    <property type="term" value="P:methylation"/>
    <property type="evidence" value="ECO:0007669"/>
    <property type="project" value="UniProtKB-KW"/>
</dbReference>
<evidence type="ECO:0000256" key="2">
    <source>
        <dbReference type="SAM" id="MobiDB-lite"/>
    </source>
</evidence>
<dbReference type="EMBL" id="CAMXCT020001278">
    <property type="protein sequence ID" value="CAL1141925.1"/>
    <property type="molecule type" value="Genomic_DNA"/>
</dbReference>
<dbReference type="Proteomes" id="UP001152797">
    <property type="component" value="Unassembled WGS sequence"/>
</dbReference>
<evidence type="ECO:0000313" key="5">
    <source>
        <dbReference type="Proteomes" id="UP001152797"/>
    </source>
</evidence>
<dbReference type="OrthoDB" id="361029at2759"/>
<comment type="similarity">
    <text evidence="1">Belongs to the class IV-like SAM-binding methyltransferase superfamily.</text>
</comment>
<accession>A0A9P1FVQ5</accession>
<dbReference type="Gene3D" id="3.40.1280.10">
    <property type="match status" value="2"/>
</dbReference>
<feature type="region of interest" description="Disordered" evidence="2">
    <location>
        <begin position="116"/>
        <end position="147"/>
    </location>
</feature>
<dbReference type="AlphaFoldDB" id="A0A9P1FVQ5"/>
<protein>
    <submittedName>
        <fullName evidence="4">RNA methyltransferase</fullName>
    </submittedName>
</protein>
<keyword evidence="4" id="KW-0489">Methyltransferase</keyword>
<evidence type="ECO:0000313" key="3">
    <source>
        <dbReference type="EMBL" id="CAI3988550.1"/>
    </source>
</evidence>
<dbReference type="GO" id="GO:0008168">
    <property type="term" value="F:methyltransferase activity"/>
    <property type="evidence" value="ECO:0007669"/>
    <property type="project" value="UniProtKB-KW"/>
</dbReference>
<dbReference type="EMBL" id="CAMXCT030001278">
    <property type="protein sequence ID" value="CAL4775862.1"/>
    <property type="molecule type" value="Genomic_DNA"/>
</dbReference>
<dbReference type="SUPFAM" id="SSF75217">
    <property type="entry name" value="alpha/beta knot"/>
    <property type="match status" value="1"/>
</dbReference>
<comment type="caution">
    <text evidence="3">The sequence shown here is derived from an EMBL/GenBank/DDBJ whole genome shotgun (WGS) entry which is preliminary data.</text>
</comment>
<dbReference type="InterPro" id="IPR029026">
    <property type="entry name" value="tRNA_m1G_MTases_N"/>
</dbReference>
<dbReference type="Pfam" id="PF02598">
    <property type="entry name" value="Methyltrn_RNA_3"/>
    <property type="match status" value="1"/>
</dbReference>
<organism evidence="3">
    <name type="scientific">Cladocopium goreaui</name>
    <dbReference type="NCBI Taxonomy" id="2562237"/>
    <lineage>
        <taxon>Eukaryota</taxon>
        <taxon>Sar</taxon>
        <taxon>Alveolata</taxon>
        <taxon>Dinophyceae</taxon>
        <taxon>Suessiales</taxon>
        <taxon>Symbiodiniaceae</taxon>
        <taxon>Cladocopium</taxon>
    </lineage>
</organism>
<dbReference type="PANTHER" id="PTHR12150:SF13">
    <property type="entry name" value="METHYLTRANSFERASE C9ORF114-RELATED"/>
    <property type="match status" value="1"/>
</dbReference>
<dbReference type="EMBL" id="CAMXCT010001278">
    <property type="protein sequence ID" value="CAI3988550.1"/>
    <property type="molecule type" value="Genomic_DNA"/>
</dbReference>
<keyword evidence="4" id="KW-0808">Transferase</keyword>
<dbReference type="InterPro" id="IPR029028">
    <property type="entry name" value="Alpha/beta_knot_MTases"/>
</dbReference>
<reference evidence="4 5" key="2">
    <citation type="submission" date="2024-05" db="EMBL/GenBank/DDBJ databases">
        <authorList>
            <person name="Chen Y."/>
            <person name="Shah S."/>
            <person name="Dougan E. K."/>
            <person name="Thang M."/>
            <person name="Chan C."/>
        </authorList>
    </citation>
    <scope>NUCLEOTIDE SEQUENCE [LARGE SCALE GENOMIC DNA]</scope>
</reference>
<dbReference type="SUPFAM" id="SSF50249">
    <property type="entry name" value="Nucleic acid-binding proteins"/>
    <property type="match status" value="1"/>
</dbReference>
<dbReference type="InterPro" id="IPR003750">
    <property type="entry name" value="Put_MeTrfase-C9orf114-like"/>
</dbReference>
<name>A0A9P1FVQ5_9DINO</name>
<dbReference type="PANTHER" id="PTHR12150">
    <property type="entry name" value="CLASS IV SAM-BINDING METHYLTRANSFERASE-RELATED"/>
    <property type="match status" value="1"/>
</dbReference>
<sequence length="233" mass="26104">MRYDQDGISNGMAFFARNLQYLETPQYLRKQLVPVHKDLKWVGLLAPLDAPHHLRKHEHLPYREGVVLQKGWPAPTEDEKGCWVNCGLPEPVWLRGKEIASDVRVTVRLEDAEAASTTSGSLRGRGRGRGGRGRGSGEVQRGVAVEPSEPRTKSGLYWGFQTRLAKSLKAVFEECPFERYDLTIGTSERGEILGLGRLPKFQHLLVAFGGLGGFEEDWAFHKRGLELLIRTTG</sequence>